<keyword evidence="2" id="KW-0378">Hydrolase</keyword>
<comment type="similarity">
    <text evidence="1">Belongs to the peptidase S13 family.</text>
</comment>
<gene>
    <name evidence="3" type="ordered locus">Sta7437_3112</name>
</gene>
<dbReference type="PANTHER" id="PTHR30023">
    <property type="entry name" value="D-ALANYL-D-ALANINE CARBOXYPEPTIDASE"/>
    <property type="match status" value="1"/>
</dbReference>
<dbReference type="Proteomes" id="UP000010473">
    <property type="component" value="Chromosome"/>
</dbReference>
<keyword evidence="4" id="KW-1185">Reference proteome</keyword>
<dbReference type="GO" id="GO:0000270">
    <property type="term" value="P:peptidoglycan metabolic process"/>
    <property type="evidence" value="ECO:0007669"/>
    <property type="project" value="TreeGrafter"/>
</dbReference>
<evidence type="ECO:0000313" key="4">
    <source>
        <dbReference type="Proteomes" id="UP000010473"/>
    </source>
</evidence>
<sequence>MVKVSHQLQHLAIATILAFFSVNLLSDNRSSANTVTRIERLEPVELYVPPPEQNTTGICSNYIQPVIDKIVERSPFDQGKWGILIQTADGTTLYSRSPDSYLIPASNLKILVTAAALQKLHPQGTIRSSSIQEWINITNLRSNNIYADVLLSYLGGSTSVRQVLTALGVDPKGYHMVDGSGLSRSNLATPRTLVTTLRAMYSSQDKDSFLASLPIAGISGTLQHRLRYTSAEGTVHAKTGTLKGVRALSGYLEHPEYGTLIFSIISNQPNSQSDPALVNAIDEIVIRLSTITSCS</sequence>
<dbReference type="HOGENOM" id="CLU_074532_0_0_3"/>
<dbReference type="Pfam" id="PF02113">
    <property type="entry name" value="Peptidase_S13"/>
    <property type="match status" value="2"/>
</dbReference>
<dbReference type="GO" id="GO:0004185">
    <property type="term" value="F:serine-type carboxypeptidase activity"/>
    <property type="evidence" value="ECO:0007669"/>
    <property type="project" value="InterPro"/>
</dbReference>
<evidence type="ECO:0000256" key="2">
    <source>
        <dbReference type="ARBA" id="ARBA00022801"/>
    </source>
</evidence>
<reference evidence="4" key="1">
    <citation type="journal article" date="2013" name="Proc. Natl. Acad. Sci. U.S.A.">
        <title>Improving the coverage of the cyanobacterial phylum using diversity-driven genome sequencing.</title>
        <authorList>
            <person name="Shih P.M."/>
            <person name="Wu D."/>
            <person name="Latifi A."/>
            <person name="Axen S.D."/>
            <person name="Fewer D.P."/>
            <person name="Talla E."/>
            <person name="Calteau A."/>
            <person name="Cai F."/>
            <person name="Tandeau de Marsac N."/>
            <person name="Rippka R."/>
            <person name="Herdman M."/>
            <person name="Sivonen K."/>
            <person name="Coursin T."/>
            <person name="Laurent T."/>
            <person name="Goodwin L."/>
            <person name="Nolan M."/>
            <person name="Davenport K.W."/>
            <person name="Han C.S."/>
            <person name="Rubin E.M."/>
            <person name="Eisen J.A."/>
            <person name="Woyke T."/>
            <person name="Gugger M."/>
            <person name="Kerfeld C.A."/>
        </authorList>
    </citation>
    <scope>NUCLEOTIDE SEQUENCE [LARGE SCALE GENOMIC DNA]</scope>
    <source>
        <strain evidence="4">ATCC 29371 / PCC 7437</strain>
    </source>
</reference>
<dbReference type="EMBL" id="CP003653">
    <property type="protein sequence ID" value="AFZ36624.1"/>
    <property type="molecule type" value="Genomic_DNA"/>
</dbReference>
<dbReference type="SUPFAM" id="SSF56601">
    <property type="entry name" value="beta-lactamase/transpeptidase-like"/>
    <property type="match status" value="1"/>
</dbReference>
<dbReference type="InterPro" id="IPR012338">
    <property type="entry name" value="Beta-lactam/transpept-like"/>
</dbReference>
<keyword evidence="3" id="KW-0121">Carboxypeptidase</keyword>
<dbReference type="RefSeq" id="WP_015194289.1">
    <property type="nucleotide sequence ID" value="NC_019748.1"/>
</dbReference>
<name>K9XX41_STAC7</name>
<organism evidence="3 4">
    <name type="scientific">Stanieria cyanosphaera (strain ATCC 29371 / PCC 7437)</name>
    <dbReference type="NCBI Taxonomy" id="111780"/>
    <lineage>
        <taxon>Bacteria</taxon>
        <taxon>Bacillati</taxon>
        <taxon>Cyanobacteriota</taxon>
        <taxon>Cyanophyceae</taxon>
        <taxon>Pleurocapsales</taxon>
        <taxon>Dermocarpellaceae</taxon>
        <taxon>Stanieria</taxon>
    </lineage>
</organism>
<dbReference type="PRINTS" id="PR00922">
    <property type="entry name" value="DADACBPTASE3"/>
</dbReference>
<protein>
    <submittedName>
        <fullName evidence="3">Peptidase S13 D-Ala-D-Ala carboxypeptidase C</fullName>
    </submittedName>
</protein>
<proteinExistence type="inferred from homology"/>
<dbReference type="KEGG" id="scs:Sta7437_3112"/>
<dbReference type="Gene3D" id="3.40.710.10">
    <property type="entry name" value="DD-peptidase/beta-lactamase superfamily"/>
    <property type="match status" value="1"/>
</dbReference>
<accession>K9XX41</accession>
<dbReference type="InterPro" id="IPR000667">
    <property type="entry name" value="Peptidase_S13"/>
</dbReference>
<evidence type="ECO:0000256" key="1">
    <source>
        <dbReference type="ARBA" id="ARBA00006096"/>
    </source>
</evidence>
<evidence type="ECO:0000313" key="3">
    <source>
        <dbReference type="EMBL" id="AFZ36624.1"/>
    </source>
</evidence>
<dbReference type="MEROPS" id="S13.002"/>
<keyword evidence="3" id="KW-0645">Protease</keyword>
<dbReference type="OrthoDB" id="9802627at2"/>
<dbReference type="eggNOG" id="COG2027">
    <property type="taxonomic scope" value="Bacteria"/>
</dbReference>
<dbReference type="PATRIC" id="fig|111780.3.peg.3232"/>
<dbReference type="AlphaFoldDB" id="K9XX41"/>
<dbReference type="GO" id="GO:0006508">
    <property type="term" value="P:proteolysis"/>
    <property type="evidence" value="ECO:0007669"/>
    <property type="project" value="InterPro"/>
</dbReference>
<dbReference type="STRING" id="111780.Sta7437_3112"/>
<dbReference type="PANTHER" id="PTHR30023:SF0">
    <property type="entry name" value="PENICILLIN-SENSITIVE CARBOXYPEPTIDASE A"/>
    <property type="match status" value="1"/>
</dbReference>
<dbReference type="NCBIfam" id="TIGR00666">
    <property type="entry name" value="PBP4"/>
    <property type="match status" value="1"/>
</dbReference>